<name>A0ABT2YD35_9BURK</name>
<evidence type="ECO:0000256" key="1">
    <source>
        <dbReference type="SAM" id="Phobius"/>
    </source>
</evidence>
<evidence type="ECO:0000313" key="2">
    <source>
        <dbReference type="EMBL" id="MCV2367957.1"/>
    </source>
</evidence>
<evidence type="ECO:0008006" key="4">
    <source>
        <dbReference type="Google" id="ProtNLM"/>
    </source>
</evidence>
<gene>
    <name evidence="2" type="ORF">LNV07_07590</name>
</gene>
<sequence length="154" mass="16870">MSNANNKLNLLSKADGPFRPHGRLELWSEGSVLRVQAEGPFNREAVLALGAAIKEFYQILPPDRNFVYLLEFRSSLMASPEALAAFADFLKAMSTAKTAPKAVAFVVAAAVEGACLMLPLFARLYADAGREFSAFETMAAAEDWLRERLRSLAD</sequence>
<feature type="transmembrane region" description="Helical" evidence="1">
    <location>
        <begin position="102"/>
        <end position="122"/>
    </location>
</feature>
<keyword evidence="1" id="KW-0812">Transmembrane</keyword>
<reference evidence="2 3" key="1">
    <citation type="submission" date="2021-11" db="EMBL/GenBank/DDBJ databases">
        <authorList>
            <person name="Liang Q."/>
            <person name="Mou H."/>
            <person name="Liu Z."/>
        </authorList>
    </citation>
    <scope>NUCLEOTIDE SEQUENCE [LARGE SCALE GENOMIC DNA]</scope>
    <source>
        <strain evidence="2 3">CHU3</strain>
    </source>
</reference>
<keyword evidence="3" id="KW-1185">Reference proteome</keyword>
<dbReference type="Proteomes" id="UP001209701">
    <property type="component" value="Unassembled WGS sequence"/>
</dbReference>
<evidence type="ECO:0000313" key="3">
    <source>
        <dbReference type="Proteomes" id="UP001209701"/>
    </source>
</evidence>
<dbReference type="EMBL" id="JAJIRN010000003">
    <property type="protein sequence ID" value="MCV2367957.1"/>
    <property type="molecule type" value="Genomic_DNA"/>
</dbReference>
<comment type="caution">
    <text evidence="2">The sequence shown here is derived from an EMBL/GenBank/DDBJ whole genome shotgun (WGS) entry which is preliminary data.</text>
</comment>
<protein>
    <recommendedName>
        <fullName evidence="4">STAS/SEC14 domain-containing protein</fullName>
    </recommendedName>
</protein>
<keyword evidence="1" id="KW-0472">Membrane</keyword>
<dbReference type="RefSeq" id="WP_263570582.1">
    <property type="nucleotide sequence ID" value="NZ_JAJIRN010000003.1"/>
</dbReference>
<organism evidence="2 3">
    <name type="scientific">Roseateles oligotrophus</name>
    <dbReference type="NCBI Taxonomy" id="1769250"/>
    <lineage>
        <taxon>Bacteria</taxon>
        <taxon>Pseudomonadati</taxon>
        <taxon>Pseudomonadota</taxon>
        <taxon>Betaproteobacteria</taxon>
        <taxon>Burkholderiales</taxon>
        <taxon>Sphaerotilaceae</taxon>
        <taxon>Roseateles</taxon>
    </lineage>
</organism>
<keyword evidence="1" id="KW-1133">Transmembrane helix</keyword>
<proteinExistence type="predicted"/>
<accession>A0ABT2YD35</accession>